<proteinExistence type="predicted"/>
<accession>A0A227J785</accession>
<dbReference type="CDD" id="cd00038">
    <property type="entry name" value="CAP_ED"/>
    <property type="match status" value="1"/>
</dbReference>
<dbReference type="EMBL" id="NIXT01002407">
    <property type="protein sequence ID" value="OXE30244.1"/>
    <property type="molecule type" value="Genomic_DNA"/>
</dbReference>
<dbReference type="Pfam" id="PF00027">
    <property type="entry name" value="cNMP_binding"/>
    <property type="match status" value="1"/>
</dbReference>
<protein>
    <submittedName>
        <fullName evidence="2">Histidine kinase</fullName>
    </submittedName>
</protein>
<evidence type="ECO:0000313" key="3">
    <source>
        <dbReference type="Proteomes" id="UP000214596"/>
    </source>
</evidence>
<organism evidence="2 3">
    <name type="scientific">Vibrio parahaemolyticus</name>
    <dbReference type="NCBI Taxonomy" id="670"/>
    <lineage>
        <taxon>Bacteria</taxon>
        <taxon>Pseudomonadati</taxon>
        <taxon>Pseudomonadota</taxon>
        <taxon>Gammaproteobacteria</taxon>
        <taxon>Vibrionales</taxon>
        <taxon>Vibrionaceae</taxon>
        <taxon>Vibrio</taxon>
    </lineage>
</organism>
<keyword evidence="2" id="KW-0808">Transferase</keyword>
<name>A0A227J785_VIBPH</name>
<dbReference type="InterPro" id="IPR000595">
    <property type="entry name" value="cNMP-bd_dom"/>
</dbReference>
<dbReference type="SUPFAM" id="SSF51206">
    <property type="entry name" value="cAMP-binding domain-like"/>
    <property type="match status" value="1"/>
</dbReference>
<gene>
    <name evidence="2" type="ORF">CA163_24355</name>
</gene>
<reference evidence="2 3" key="1">
    <citation type="journal article" date="2017" name="Appl. Environ. Microbiol.">
        <title>Parallel evolution of two clades of a major Atlantic endemic Vibrio parahaemolyticus pathogen lineage by independent acquisition of related pathogenicity islands.</title>
        <authorList>
            <person name="Xu F."/>
            <person name="Gonzalez-Escalona N."/>
            <person name="Drees K.P."/>
            <person name="Sebra R.P."/>
            <person name="Cooper V.S."/>
            <person name="Jones S.H."/>
            <person name="Whistler C.A."/>
        </authorList>
    </citation>
    <scope>NUCLEOTIDE SEQUENCE [LARGE SCALE GENOMIC DNA]</scope>
    <source>
        <strain evidence="2 3">MAVP-3</strain>
    </source>
</reference>
<dbReference type="GO" id="GO:0016301">
    <property type="term" value="F:kinase activity"/>
    <property type="evidence" value="ECO:0007669"/>
    <property type="project" value="UniProtKB-KW"/>
</dbReference>
<comment type="caution">
    <text evidence="2">The sequence shown here is derived from an EMBL/GenBank/DDBJ whole genome shotgun (WGS) entry which is preliminary data.</text>
</comment>
<dbReference type="PROSITE" id="PS50042">
    <property type="entry name" value="CNMP_BINDING_3"/>
    <property type="match status" value="1"/>
</dbReference>
<dbReference type="InterPro" id="IPR018490">
    <property type="entry name" value="cNMP-bd_dom_sf"/>
</dbReference>
<dbReference type="Proteomes" id="UP000214596">
    <property type="component" value="Unassembled WGS sequence"/>
</dbReference>
<dbReference type="InterPro" id="IPR014710">
    <property type="entry name" value="RmlC-like_jellyroll"/>
</dbReference>
<sequence>MERRLTVLAGSVLIEQQGYNDRLYYVLSGELAGFYADEDRKPIQVFSASQGAFIGVHSFFSGTWTASSTVIAQTDVELAWIERDTPAVEEETYGPLTTQFMPVMVNELSRRQRRA</sequence>
<evidence type="ECO:0000259" key="1">
    <source>
        <dbReference type="PROSITE" id="PS50042"/>
    </source>
</evidence>
<feature type="domain" description="Cyclic nucleotide-binding" evidence="1">
    <location>
        <begin position="1"/>
        <end position="85"/>
    </location>
</feature>
<evidence type="ECO:0000313" key="2">
    <source>
        <dbReference type="EMBL" id="OXE30244.1"/>
    </source>
</evidence>
<keyword evidence="2" id="KW-0418">Kinase</keyword>
<dbReference type="AlphaFoldDB" id="A0A227J785"/>
<feature type="non-terminal residue" evidence="2">
    <location>
        <position position="115"/>
    </location>
</feature>
<dbReference type="Gene3D" id="2.60.120.10">
    <property type="entry name" value="Jelly Rolls"/>
    <property type="match status" value="1"/>
</dbReference>